<dbReference type="InterPro" id="IPR009057">
    <property type="entry name" value="Homeodomain-like_sf"/>
</dbReference>
<reference evidence="5" key="1">
    <citation type="submission" date="2014-08" db="EMBL/GenBank/DDBJ databases">
        <title>Comparative genomics of the Paenibacillus odorifer group.</title>
        <authorList>
            <person name="den Bakker H.C."/>
            <person name="Tsai Y.-C.Y.-C."/>
            <person name="Martin N."/>
            <person name="Korlach J."/>
            <person name="Wiedmann M."/>
        </authorList>
    </citation>
    <scope>NUCLEOTIDE SEQUENCE [LARGE SCALE GENOMIC DNA]</scope>
    <source>
        <strain evidence="5">DSM 13188</strain>
    </source>
</reference>
<dbReference type="InterPro" id="IPR014710">
    <property type="entry name" value="RmlC-like_jellyroll"/>
</dbReference>
<organism evidence="5 6">
    <name type="scientific">Paenibacillus borealis</name>
    <dbReference type="NCBI Taxonomy" id="160799"/>
    <lineage>
        <taxon>Bacteria</taxon>
        <taxon>Bacillati</taxon>
        <taxon>Bacillota</taxon>
        <taxon>Bacilli</taxon>
        <taxon>Bacillales</taxon>
        <taxon>Paenibacillaceae</taxon>
        <taxon>Paenibacillus</taxon>
    </lineage>
</organism>
<evidence type="ECO:0000313" key="5">
    <source>
        <dbReference type="EMBL" id="AIQ57987.1"/>
    </source>
</evidence>
<dbReference type="Proteomes" id="UP000029518">
    <property type="component" value="Chromosome"/>
</dbReference>
<proteinExistence type="predicted"/>
<feature type="domain" description="HTH araC/xylS-type" evidence="4">
    <location>
        <begin position="173"/>
        <end position="271"/>
    </location>
</feature>
<name>A0A089LB12_PAEBO</name>
<dbReference type="EMBL" id="CP009285">
    <property type="protein sequence ID" value="AIQ57987.1"/>
    <property type="molecule type" value="Genomic_DNA"/>
</dbReference>
<dbReference type="PANTHER" id="PTHR43280:SF28">
    <property type="entry name" value="HTH-TYPE TRANSCRIPTIONAL ACTIVATOR RHAS"/>
    <property type="match status" value="1"/>
</dbReference>
<evidence type="ECO:0000256" key="1">
    <source>
        <dbReference type="ARBA" id="ARBA00023015"/>
    </source>
</evidence>
<dbReference type="InterPro" id="IPR037923">
    <property type="entry name" value="HTH-like"/>
</dbReference>
<sequence length="278" mass="31623">MDHRALLTSYLSNLKVDLLMADYNQCTTRWRDLDYTPDYSKFYYICGGEGWLKIGDKEYYPQPGELILMPEGVKQSYSCISERPFLKYWCHFSAKVGEINLFRVLELNHVCIPENPAAVEAAFQGITGSTQSDAVYAPLLGKSRLLELIAHYVMNHKLDEISYKNLGAARKLTAVLDYIAANIEHNITIHDLAEIAHMHPNYFMRLFKQQIGVPPIQYITRQKIDKAKDLLATTSGSVSEIADQLGFGDLFYFSRQFKKHAGLAPTEFRKQETGGVKP</sequence>
<dbReference type="PRINTS" id="PR00032">
    <property type="entry name" value="HTHARAC"/>
</dbReference>
<dbReference type="GO" id="GO:0043565">
    <property type="term" value="F:sequence-specific DNA binding"/>
    <property type="evidence" value="ECO:0007669"/>
    <property type="project" value="InterPro"/>
</dbReference>
<dbReference type="PANTHER" id="PTHR43280">
    <property type="entry name" value="ARAC-FAMILY TRANSCRIPTIONAL REGULATOR"/>
    <property type="match status" value="1"/>
</dbReference>
<dbReference type="RefSeq" id="WP_042212483.1">
    <property type="nucleotide sequence ID" value="NZ_CP009285.1"/>
</dbReference>
<dbReference type="PROSITE" id="PS00041">
    <property type="entry name" value="HTH_ARAC_FAMILY_1"/>
    <property type="match status" value="1"/>
</dbReference>
<dbReference type="GO" id="GO:0003700">
    <property type="term" value="F:DNA-binding transcription factor activity"/>
    <property type="evidence" value="ECO:0007669"/>
    <property type="project" value="InterPro"/>
</dbReference>
<dbReference type="Gene3D" id="2.60.120.10">
    <property type="entry name" value="Jelly Rolls"/>
    <property type="match status" value="1"/>
</dbReference>
<dbReference type="InterPro" id="IPR003313">
    <property type="entry name" value="AraC-bd"/>
</dbReference>
<accession>A0A089LB12</accession>
<dbReference type="KEGG" id="pbd:PBOR_14405"/>
<evidence type="ECO:0000256" key="2">
    <source>
        <dbReference type="ARBA" id="ARBA00023125"/>
    </source>
</evidence>
<dbReference type="InterPro" id="IPR020449">
    <property type="entry name" value="Tscrpt_reg_AraC-type_HTH"/>
</dbReference>
<dbReference type="Pfam" id="PF02311">
    <property type="entry name" value="AraC_binding"/>
    <property type="match status" value="1"/>
</dbReference>
<dbReference type="InterPro" id="IPR018060">
    <property type="entry name" value="HTH_AraC"/>
</dbReference>
<dbReference type="Gene3D" id="1.10.10.60">
    <property type="entry name" value="Homeodomain-like"/>
    <property type="match status" value="2"/>
</dbReference>
<keyword evidence="3" id="KW-0804">Transcription</keyword>
<dbReference type="AlphaFoldDB" id="A0A089LB12"/>
<protein>
    <recommendedName>
        <fullName evidence="4">HTH araC/xylS-type domain-containing protein</fullName>
    </recommendedName>
</protein>
<dbReference type="InterPro" id="IPR018062">
    <property type="entry name" value="HTH_AraC-typ_CS"/>
</dbReference>
<dbReference type="PROSITE" id="PS01124">
    <property type="entry name" value="HTH_ARAC_FAMILY_2"/>
    <property type="match status" value="1"/>
</dbReference>
<dbReference type="SUPFAM" id="SSF46689">
    <property type="entry name" value="Homeodomain-like"/>
    <property type="match status" value="2"/>
</dbReference>
<evidence type="ECO:0000259" key="4">
    <source>
        <dbReference type="PROSITE" id="PS01124"/>
    </source>
</evidence>
<gene>
    <name evidence="5" type="ORF">PBOR_14405</name>
</gene>
<dbReference type="HOGENOM" id="CLU_000445_88_6_9"/>
<keyword evidence="2" id="KW-0238">DNA-binding</keyword>
<keyword evidence="6" id="KW-1185">Reference proteome</keyword>
<dbReference type="OrthoDB" id="9780667at2"/>
<keyword evidence="1" id="KW-0805">Transcription regulation</keyword>
<dbReference type="SMART" id="SM00342">
    <property type="entry name" value="HTH_ARAC"/>
    <property type="match status" value="1"/>
</dbReference>
<dbReference type="SUPFAM" id="SSF51215">
    <property type="entry name" value="Regulatory protein AraC"/>
    <property type="match status" value="1"/>
</dbReference>
<evidence type="ECO:0000256" key="3">
    <source>
        <dbReference type="ARBA" id="ARBA00023163"/>
    </source>
</evidence>
<evidence type="ECO:0000313" key="6">
    <source>
        <dbReference type="Proteomes" id="UP000029518"/>
    </source>
</evidence>
<dbReference type="Pfam" id="PF12833">
    <property type="entry name" value="HTH_18"/>
    <property type="match status" value="1"/>
</dbReference>